<feature type="region of interest" description="Disordered" evidence="7">
    <location>
        <begin position="789"/>
        <end position="815"/>
    </location>
</feature>
<sequence length="898" mass="102319">MNEMDYEENNHNKTRIKVACEACRRKKVKCDGQYPCLTCSRMGGECIYKERSERQQKKTKKRKLNASTDDIMHLNSRLSKLEDMLALLGDKMGLGNLPSAEDSSENGSDDSDSSRADGCSAYKEESENPISSINESSKYLQSKQEMKDTESEDADSPCAAMDHMACASGGDDQKFIKDHLSRYVGTHSIFAVFSERSLTHIQRLLGSESGHFVLPIRNVPILMGSRMHSLESRWVDPPIISAKEKKAILETPFQDTEKPLLFSIIDSYYERNVIASSLCSKKYVMDLFEEYFKKDSKSSRKLKTSELLIMSISLCMSFTAKLTDAFHKFSFLTESEKKKQKKVFVESLKCLVVYYDKLFDNCIFYYHRISVINEGIETVEAILMLSLFLKISSVASHSSYILVSVATRFAQELGLHRSFDYLNMSEEENFRRKNIWWYCFALDMEACFKDGKPPLIDDLEASLNFEKDLISNMKFIAPSFKEEGIPQKLNGQVVTQLAERHGLKVYHYYYFMIFSKLKSKSYRYLFAPVAETFSFDDILEKIEQLDQEMNEIANGLPFEVRPRLYNDPNFRSTFNDLEQSMNEFAVVLQFSYFGHLMIINRVPSNVDFREKDVQRRKILNFRKISLDSARTILILVKNLQSINFNALIFNWIIVIPFVAFSQISAACMNHPNDPQTRSDLNLLIECSLNYFSNISSMQAAKLNFMSFPIMDHSEIIGIVAKLLLRVTLKVYQNATGYDLTSHTPGLEEHLNQVQKTYPSLFGKELQPGVMKFIGNCFFDGLVDGNRFNNKTDTSKSASAQPPENGTTPNSYSSPAYEPFNPMTAINSSIALSNILQRADGVPVSNTSSPSSNTSSIQTTLFANNGLSPYYPADDNLTSLFYTDMSNLPNFFYDNNLDI</sequence>
<organism evidence="9 10">
    <name type="scientific">Pichia sorbitophila (strain ATCC MYA-4447 / BCRC 22081 / CBS 7064 / NBRC 10061 / NRRL Y-12695)</name>
    <name type="common">Hybrid yeast</name>
    <dbReference type="NCBI Taxonomy" id="559304"/>
    <lineage>
        <taxon>Eukaryota</taxon>
        <taxon>Fungi</taxon>
        <taxon>Dikarya</taxon>
        <taxon>Ascomycota</taxon>
        <taxon>Saccharomycotina</taxon>
        <taxon>Pichiomycetes</taxon>
        <taxon>Debaryomycetaceae</taxon>
        <taxon>Millerozyma</taxon>
    </lineage>
</organism>
<dbReference type="HOGENOM" id="CLU_013659_0_0_1"/>
<evidence type="ECO:0000256" key="3">
    <source>
        <dbReference type="ARBA" id="ARBA00023015"/>
    </source>
</evidence>
<dbReference type="PROSITE" id="PS50048">
    <property type="entry name" value="ZN2_CY6_FUNGAL_2"/>
    <property type="match status" value="1"/>
</dbReference>
<dbReference type="AlphaFoldDB" id="G8XZ70"/>
<dbReference type="SUPFAM" id="SSF57701">
    <property type="entry name" value="Zn2/Cys6 DNA-binding domain"/>
    <property type="match status" value="1"/>
</dbReference>
<dbReference type="InterPro" id="IPR050987">
    <property type="entry name" value="AtrR-like"/>
</dbReference>
<dbReference type="GO" id="GO:0006351">
    <property type="term" value="P:DNA-templated transcription"/>
    <property type="evidence" value="ECO:0007669"/>
    <property type="project" value="InterPro"/>
</dbReference>
<feature type="compositionally biased region" description="Polar residues" evidence="7">
    <location>
        <begin position="789"/>
        <end position="813"/>
    </location>
</feature>
<evidence type="ECO:0000256" key="1">
    <source>
        <dbReference type="ARBA" id="ARBA00004123"/>
    </source>
</evidence>
<dbReference type="eggNOG" id="ENOG502QZJZ">
    <property type="taxonomic scope" value="Eukaryota"/>
</dbReference>
<dbReference type="Proteomes" id="UP000005222">
    <property type="component" value="Chromosome N"/>
</dbReference>
<dbReference type="STRING" id="559304.G8XZ70"/>
<dbReference type="SMART" id="SM00066">
    <property type="entry name" value="GAL4"/>
    <property type="match status" value="1"/>
</dbReference>
<dbReference type="InParanoid" id="G8XZ70"/>
<feature type="compositionally biased region" description="Acidic residues" evidence="7">
    <location>
        <begin position="102"/>
        <end position="111"/>
    </location>
</feature>
<dbReference type="EMBL" id="FO082046">
    <property type="protein sequence ID" value="CCE86979.1"/>
    <property type="molecule type" value="Genomic_DNA"/>
</dbReference>
<evidence type="ECO:0000256" key="4">
    <source>
        <dbReference type="ARBA" id="ARBA00023125"/>
    </source>
</evidence>
<dbReference type="GO" id="GO:0008270">
    <property type="term" value="F:zinc ion binding"/>
    <property type="evidence" value="ECO:0007669"/>
    <property type="project" value="InterPro"/>
</dbReference>
<keyword evidence="2" id="KW-0479">Metal-binding</keyword>
<feature type="domain" description="Zn(2)-C6 fungal-type" evidence="8">
    <location>
        <begin position="19"/>
        <end position="48"/>
    </location>
</feature>
<evidence type="ECO:0000256" key="5">
    <source>
        <dbReference type="ARBA" id="ARBA00023163"/>
    </source>
</evidence>
<feature type="region of interest" description="Disordered" evidence="7">
    <location>
        <begin position="96"/>
        <end position="156"/>
    </location>
</feature>
<dbReference type="GO" id="GO:0000981">
    <property type="term" value="F:DNA-binding transcription factor activity, RNA polymerase II-specific"/>
    <property type="evidence" value="ECO:0007669"/>
    <property type="project" value="InterPro"/>
</dbReference>
<dbReference type="PANTHER" id="PTHR46910:SF37">
    <property type="entry name" value="ZN(II)2CYS6 TRANSCRIPTION FACTOR (EUROFUNG)"/>
    <property type="match status" value="1"/>
</dbReference>
<keyword evidence="5" id="KW-0804">Transcription</keyword>
<dbReference type="OrthoDB" id="2123952at2759"/>
<evidence type="ECO:0000313" key="9">
    <source>
        <dbReference type="EMBL" id="CCE86979.1"/>
    </source>
</evidence>
<accession>G8XZ70</accession>
<dbReference type="GO" id="GO:0005634">
    <property type="term" value="C:nucleus"/>
    <property type="evidence" value="ECO:0007669"/>
    <property type="project" value="UniProtKB-SubCell"/>
</dbReference>
<keyword evidence="10" id="KW-1185">Reference proteome</keyword>
<keyword evidence="3" id="KW-0805">Transcription regulation</keyword>
<dbReference type="CDD" id="cd12148">
    <property type="entry name" value="fungal_TF_MHR"/>
    <property type="match status" value="1"/>
</dbReference>
<dbReference type="InterPro" id="IPR007219">
    <property type="entry name" value="XnlR_reg_dom"/>
</dbReference>
<evidence type="ECO:0000256" key="7">
    <source>
        <dbReference type="SAM" id="MobiDB-lite"/>
    </source>
</evidence>
<evidence type="ECO:0000256" key="6">
    <source>
        <dbReference type="ARBA" id="ARBA00023242"/>
    </source>
</evidence>
<dbReference type="Pfam" id="PF00172">
    <property type="entry name" value="Zn_clus"/>
    <property type="match status" value="1"/>
</dbReference>
<evidence type="ECO:0000313" key="10">
    <source>
        <dbReference type="Proteomes" id="UP000005222"/>
    </source>
</evidence>
<reference evidence="9 10" key="1">
    <citation type="journal article" date="2012" name="G3 (Bethesda)">
        <title>Pichia sorbitophila, an interspecies yeast hybrid reveals early steps of genome resolution following polyploidization.</title>
        <authorList>
            <person name="Leh Louis V."/>
            <person name="Despons L."/>
            <person name="Friedrich A."/>
            <person name="Martin T."/>
            <person name="Durrens P."/>
            <person name="Casaregola S."/>
            <person name="Neuveglise C."/>
            <person name="Fairhead C."/>
            <person name="Marck C."/>
            <person name="Cruz J.A."/>
            <person name="Straub M.L."/>
            <person name="Kugler V."/>
            <person name="Sacerdot C."/>
            <person name="Uzunov Z."/>
            <person name="Thierry A."/>
            <person name="Weiss S."/>
            <person name="Bleykasten C."/>
            <person name="De Montigny J."/>
            <person name="Jacques N."/>
            <person name="Jung P."/>
            <person name="Lemaire M."/>
            <person name="Mallet S."/>
            <person name="Morel G."/>
            <person name="Richard G.F."/>
            <person name="Sarkar A."/>
            <person name="Savel G."/>
            <person name="Schacherer J."/>
            <person name="Seret M.L."/>
            <person name="Talla E."/>
            <person name="Samson G."/>
            <person name="Jubin C."/>
            <person name="Poulain J."/>
            <person name="Vacherie B."/>
            <person name="Barbe V."/>
            <person name="Pelletier E."/>
            <person name="Sherman D.J."/>
            <person name="Westhof E."/>
            <person name="Weissenbach J."/>
            <person name="Baret P.V."/>
            <person name="Wincker P."/>
            <person name="Gaillardin C."/>
            <person name="Dujon B."/>
            <person name="Souciet J.L."/>
        </authorList>
    </citation>
    <scope>NUCLEOTIDE SEQUENCE [LARGE SCALE GENOMIC DNA]</scope>
    <source>
        <strain evidence="10">ATCC MYA-4447 / BCRC 22081 / CBS 7064 / NBRC 10061 / NRRL Y-12695</strain>
    </source>
</reference>
<dbReference type="GO" id="GO:0003677">
    <property type="term" value="F:DNA binding"/>
    <property type="evidence" value="ECO:0007669"/>
    <property type="project" value="UniProtKB-KW"/>
</dbReference>
<dbReference type="FunCoup" id="G8XZ70">
    <property type="interactions" value="724"/>
</dbReference>
<dbReference type="InterPro" id="IPR036864">
    <property type="entry name" value="Zn2-C6_fun-type_DNA-bd_sf"/>
</dbReference>
<dbReference type="InterPro" id="IPR001138">
    <property type="entry name" value="Zn2Cys6_DnaBD"/>
</dbReference>
<dbReference type="SMART" id="SM00906">
    <property type="entry name" value="Fungal_trans"/>
    <property type="match status" value="1"/>
</dbReference>
<evidence type="ECO:0000259" key="8">
    <source>
        <dbReference type="PROSITE" id="PS50048"/>
    </source>
</evidence>
<dbReference type="PANTHER" id="PTHR46910">
    <property type="entry name" value="TRANSCRIPTION FACTOR PDR1"/>
    <property type="match status" value="1"/>
</dbReference>
<protein>
    <submittedName>
        <fullName evidence="9">Piso0_005504 protein</fullName>
    </submittedName>
</protein>
<dbReference type="CDD" id="cd00067">
    <property type="entry name" value="GAL4"/>
    <property type="match status" value="1"/>
</dbReference>
<dbReference type="OMA" id="EYRFSNC"/>
<keyword evidence="4" id="KW-0238">DNA-binding</keyword>
<comment type="subcellular location">
    <subcellularLocation>
        <location evidence="1">Nucleus</location>
    </subcellularLocation>
</comment>
<dbReference type="Gene3D" id="4.10.240.10">
    <property type="entry name" value="Zn(2)-C6 fungal-type DNA-binding domain"/>
    <property type="match status" value="1"/>
</dbReference>
<gene>
    <name evidence="9" type="primary">Piso0_005504</name>
    <name evidence="9" type="ORF">GNLVRS01_PISO0N16535g</name>
</gene>
<feature type="compositionally biased region" description="Low complexity" evidence="7">
    <location>
        <begin position="128"/>
        <end position="137"/>
    </location>
</feature>
<dbReference type="Pfam" id="PF04082">
    <property type="entry name" value="Fungal_trans"/>
    <property type="match status" value="1"/>
</dbReference>
<proteinExistence type="predicted"/>
<evidence type="ECO:0000256" key="2">
    <source>
        <dbReference type="ARBA" id="ARBA00022723"/>
    </source>
</evidence>
<name>G8XZ70_PICSO</name>
<dbReference type="PROSITE" id="PS00463">
    <property type="entry name" value="ZN2_CY6_FUNGAL_1"/>
    <property type="match status" value="1"/>
</dbReference>
<keyword evidence="6" id="KW-0539">Nucleus</keyword>